<dbReference type="Proteomes" id="UP000530060">
    <property type="component" value="Unassembled WGS sequence"/>
</dbReference>
<reference evidence="1 2" key="1">
    <citation type="submission" date="2020-06" db="EMBL/GenBank/DDBJ databases">
        <authorList>
            <person name="Criscuolo A."/>
        </authorList>
    </citation>
    <scope>NUCLEOTIDE SEQUENCE [LARGE SCALE GENOMIC DNA]</scope>
    <source>
        <strain evidence="2">CIP 111411</strain>
    </source>
</reference>
<protein>
    <submittedName>
        <fullName evidence="1">Uncharacterized protein</fullName>
    </submittedName>
</protein>
<keyword evidence="2" id="KW-1185">Reference proteome</keyword>
<accession>A0A6V6YUD5</accession>
<dbReference type="AlphaFoldDB" id="A0A6V6YUD5"/>
<evidence type="ECO:0000313" key="2">
    <source>
        <dbReference type="Proteomes" id="UP000530060"/>
    </source>
</evidence>
<dbReference type="EMBL" id="CAIJDP010000060">
    <property type="protein sequence ID" value="CAD0002302.1"/>
    <property type="molecule type" value="Genomic_DNA"/>
</dbReference>
<name>A0A6V6YUD5_9FLAO</name>
<comment type="caution">
    <text evidence="1">The sequence shown here is derived from an EMBL/GenBank/DDBJ whole genome shotgun (WGS) entry which is preliminary data.</text>
</comment>
<gene>
    <name evidence="1" type="ORF">FLAT13_01038</name>
</gene>
<evidence type="ECO:0000313" key="1">
    <source>
        <dbReference type="EMBL" id="CAD0002302.1"/>
    </source>
</evidence>
<sequence>MVQQDGDNFEFAEYLYNEFVENHRKYGKDARVYWYVLGSYIKLGLSKENQAEERQYAQKLSNIIGEAVRDWNTHLLLLRGEQGEQEYKQQMEQFIKRLWALGHDEQSIIELIIKKLKLNYGNDN</sequence>
<organism evidence="1 2">
    <name type="scientific">Flavobacterium salmonis</name>
    <dbReference type="NCBI Taxonomy" id="2654844"/>
    <lineage>
        <taxon>Bacteria</taxon>
        <taxon>Pseudomonadati</taxon>
        <taxon>Bacteroidota</taxon>
        <taxon>Flavobacteriia</taxon>
        <taxon>Flavobacteriales</taxon>
        <taxon>Flavobacteriaceae</taxon>
        <taxon>Flavobacterium</taxon>
    </lineage>
</organism>
<proteinExistence type="predicted"/>
<dbReference type="RefSeq" id="WP_180908166.1">
    <property type="nucleotide sequence ID" value="NZ_CAIJDP010000060.1"/>
</dbReference>